<gene>
    <name evidence="9" type="ORF">ACFQDI_17070</name>
</gene>
<dbReference type="InterPro" id="IPR058626">
    <property type="entry name" value="MdtA-like_b-barrel"/>
</dbReference>
<keyword evidence="10" id="KW-1185">Reference proteome</keyword>
<name>A0ABW0KTJ5_9BACT</name>
<comment type="caution">
    <text evidence="9">The sequence shown here is derived from an EMBL/GenBank/DDBJ whole genome shotgun (WGS) entry which is preliminary data.</text>
</comment>
<feature type="domain" description="Multidrug resistance protein MdtA-like barrel-sandwich hybrid" evidence="6">
    <location>
        <begin position="72"/>
        <end position="206"/>
    </location>
</feature>
<dbReference type="Pfam" id="PF25876">
    <property type="entry name" value="HH_MFP_RND"/>
    <property type="match status" value="1"/>
</dbReference>
<dbReference type="InterPro" id="IPR006143">
    <property type="entry name" value="RND_pump_MFP"/>
</dbReference>
<evidence type="ECO:0000256" key="1">
    <source>
        <dbReference type="ARBA" id="ARBA00004196"/>
    </source>
</evidence>
<evidence type="ECO:0000256" key="3">
    <source>
        <dbReference type="SAM" id="Coils"/>
    </source>
</evidence>
<dbReference type="Gene3D" id="2.40.420.20">
    <property type="match status" value="1"/>
</dbReference>
<evidence type="ECO:0000313" key="10">
    <source>
        <dbReference type="Proteomes" id="UP001596052"/>
    </source>
</evidence>
<feature type="domain" description="Multidrug resistance protein MdtA-like C-terminal permuted SH3" evidence="8">
    <location>
        <begin position="301"/>
        <end position="361"/>
    </location>
</feature>
<dbReference type="Proteomes" id="UP001596052">
    <property type="component" value="Unassembled WGS sequence"/>
</dbReference>
<evidence type="ECO:0000259" key="5">
    <source>
        <dbReference type="Pfam" id="PF25876"/>
    </source>
</evidence>
<reference evidence="10" key="1">
    <citation type="journal article" date="2019" name="Int. J. Syst. Evol. Microbiol.">
        <title>The Global Catalogue of Microorganisms (GCM) 10K type strain sequencing project: providing services to taxonomists for standard genome sequencing and annotation.</title>
        <authorList>
            <consortium name="The Broad Institute Genomics Platform"/>
            <consortium name="The Broad Institute Genome Sequencing Center for Infectious Disease"/>
            <person name="Wu L."/>
            <person name="Ma J."/>
        </authorList>
    </citation>
    <scope>NUCLEOTIDE SEQUENCE [LARGE SCALE GENOMIC DNA]</scope>
    <source>
        <strain evidence="10">CGMCC 4.1469</strain>
    </source>
</reference>
<dbReference type="Pfam" id="PF25944">
    <property type="entry name" value="Beta-barrel_RND"/>
    <property type="match status" value="1"/>
</dbReference>
<dbReference type="InterPro" id="IPR058625">
    <property type="entry name" value="MdtA-like_BSH"/>
</dbReference>
<keyword evidence="4" id="KW-0732">Signal</keyword>
<evidence type="ECO:0000259" key="6">
    <source>
        <dbReference type="Pfam" id="PF25917"/>
    </source>
</evidence>
<dbReference type="InterPro" id="IPR058627">
    <property type="entry name" value="MdtA-like_C"/>
</dbReference>
<dbReference type="PANTHER" id="PTHR30158:SF23">
    <property type="entry name" value="MULTIDRUG RESISTANCE PROTEIN MEXA"/>
    <property type="match status" value="1"/>
</dbReference>
<comment type="similarity">
    <text evidence="2">Belongs to the membrane fusion protein (MFP) (TC 8.A.1) family.</text>
</comment>
<dbReference type="PANTHER" id="PTHR30158">
    <property type="entry name" value="ACRA/E-RELATED COMPONENT OF DRUG EFFLUX TRANSPORTER"/>
    <property type="match status" value="1"/>
</dbReference>
<dbReference type="SUPFAM" id="SSF111369">
    <property type="entry name" value="HlyD-like secretion proteins"/>
    <property type="match status" value="1"/>
</dbReference>
<dbReference type="InterPro" id="IPR058624">
    <property type="entry name" value="MdtA-like_HH"/>
</dbReference>
<dbReference type="Pfam" id="PF25967">
    <property type="entry name" value="RND-MFP_C"/>
    <property type="match status" value="1"/>
</dbReference>
<dbReference type="EMBL" id="JBHSMQ010000006">
    <property type="protein sequence ID" value="MFC5456580.1"/>
    <property type="molecule type" value="Genomic_DNA"/>
</dbReference>
<feature type="domain" description="Multidrug resistance protein MdtA-like beta-barrel" evidence="7">
    <location>
        <begin position="216"/>
        <end position="289"/>
    </location>
</feature>
<proteinExistence type="inferred from homology"/>
<sequence>MPMISNAYIIVRSAGSRAVLGLSLLLLLNSCNESATATGNEVRKTFPVTSAVVMNVPNGKEYVASIQNSNFIELRARVNGRLEKVSVDEGQRVTAGQLLFTISSHEYQEEVKRANAKLKSAQAEAKMAEIDLQNNQLLLEKKIIARSEWEMAQARLDSAMAKVDEAQATVADAERRLSYAEVRAPFDGIINRIKNKTGSLVSEGDLLTSISNDGDVYAYFNVSEREYLELAKRKDLGVQGSVALELANGEIHPYKGRIETWESVISKSTGNIAFRASFPNPDHLLKHGSSGKVIVQSELKNALVIPQKCTFEVQHKTCVYMLNPDNSIQLRAIDTKLRLPNHYVVDSGLKPTDRIIFEGIQVVKEGDVIAPDFKALADVAPF</sequence>
<organism evidence="9 10">
    <name type="scientific">Prosthecobacter fluviatilis</name>
    <dbReference type="NCBI Taxonomy" id="445931"/>
    <lineage>
        <taxon>Bacteria</taxon>
        <taxon>Pseudomonadati</taxon>
        <taxon>Verrucomicrobiota</taxon>
        <taxon>Verrucomicrobiia</taxon>
        <taxon>Verrucomicrobiales</taxon>
        <taxon>Verrucomicrobiaceae</taxon>
        <taxon>Prosthecobacter</taxon>
    </lineage>
</organism>
<keyword evidence="3" id="KW-0175">Coiled coil</keyword>
<feature type="domain" description="Multidrug resistance protein MdtA-like alpha-helical hairpin" evidence="5">
    <location>
        <begin position="112"/>
        <end position="180"/>
    </location>
</feature>
<dbReference type="RefSeq" id="WP_377168960.1">
    <property type="nucleotide sequence ID" value="NZ_JBHSMQ010000006.1"/>
</dbReference>
<dbReference type="Gene3D" id="2.40.50.100">
    <property type="match status" value="1"/>
</dbReference>
<feature type="signal peptide" evidence="4">
    <location>
        <begin position="1"/>
        <end position="37"/>
    </location>
</feature>
<comment type="subcellular location">
    <subcellularLocation>
        <location evidence="1">Cell envelope</location>
    </subcellularLocation>
</comment>
<dbReference type="Gene3D" id="2.40.30.170">
    <property type="match status" value="1"/>
</dbReference>
<evidence type="ECO:0000259" key="8">
    <source>
        <dbReference type="Pfam" id="PF25967"/>
    </source>
</evidence>
<protein>
    <submittedName>
        <fullName evidence="9">Efflux RND transporter periplasmic adaptor subunit</fullName>
    </submittedName>
</protein>
<dbReference type="NCBIfam" id="TIGR01730">
    <property type="entry name" value="RND_mfp"/>
    <property type="match status" value="1"/>
</dbReference>
<evidence type="ECO:0000259" key="7">
    <source>
        <dbReference type="Pfam" id="PF25944"/>
    </source>
</evidence>
<dbReference type="Pfam" id="PF25917">
    <property type="entry name" value="BSH_RND"/>
    <property type="match status" value="1"/>
</dbReference>
<evidence type="ECO:0000256" key="4">
    <source>
        <dbReference type="SAM" id="SignalP"/>
    </source>
</evidence>
<dbReference type="Gene3D" id="1.10.287.470">
    <property type="entry name" value="Helix hairpin bin"/>
    <property type="match status" value="1"/>
</dbReference>
<evidence type="ECO:0000256" key="2">
    <source>
        <dbReference type="ARBA" id="ARBA00009477"/>
    </source>
</evidence>
<feature type="coiled-coil region" evidence="3">
    <location>
        <begin position="104"/>
        <end position="183"/>
    </location>
</feature>
<feature type="chain" id="PRO_5045220659" evidence="4">
    <location>
        <begin position="38"/>
        <end position="382"/>
    </location>
</feature>
<accession>A0ABW0KTJ5</accession>
<evidence type="ECO:0000313" key="9">
    <source>
        <dbReference type="EMBL" id="MFC5456580.1"/>
    </source>
</evidence>